<organism evidence="1 2">
    <name type="scientific">Vagococcus carniphilus</name>
    <dbReference type="NCBI Taxonomy" id="218144"/>
    <lineage>
        <taxon>Bacteria</taxon>
        <taxon>Bacillati</taxon>
        <taxon>Bacillota</taxon>
        <taxon>Bacilli</taxon>
        <taxon>Lactobacillales</taxon>
        <taxon>Enterococcaceae</taxon>
        <taxon>Vagococcus</taxon>
    </lineage>
</organism>
<accession>A0A430B8X7</accession>
<reference evidence="1 2" key="1">
    <citation type="submission" date="2017-05" db="EMBL/GenBank/DDBJ databases">
        <title>Vagococcus spp. assemblies.</title>
        <authorList>
            <person name="Gulvik C.A."/>
        </authorList>
    </citation>
    <scope>NUCLEOTIDE SEQUENCE [LARGE SCALE GENOMIC DNA]</scope>
    <source>
        <strain evidence="1 2">SS1714</strain>
    </source>
</reference>
<gene>
    <name evidence="1" type="ORF">CBF28_01045</name>
</gene>
<dbReference type="OrthoDB" id="5420310at2"/>
<comment type="caution">
    <text evidence="1">The sequence shown here is derived from an EMBL/GenBank/DDBJ whole genome shotgun (WGS) entry which is preliminary data.</text>
</comment>
<dbReference type="NCBIfam" id="NF045597">
    <property type="entry name" value="TudS_rel_CD3072"/>
    <property type="match status" value="1"/>
</dbReference>
<sequence>MKKILYVAHCLLNPSAKLQSEEASLAAEDKLRKEVLIKAIEQDIHIAQLPCPEFTLYGPRRWGHVKDQFNNPFYKKHCVSILTPILDEMEAYYEEKSLFDIIGIIGVDGSPSCGVDCTYRSHCWMGEFSDRESPLEDDLASIRRVDEKGVFMAVLEEELKKRHLEIPLVGLYAPEKEKVLSLFDVE</sequence>
<protein>
    <recommendedName>
        <fullName evidence="3">DUF523 domain-containing protein</fullName>
    </recommendedName>
</protein>
<dbReference type="RefSeq" id="WP_126790989.1">
    <property type="nucleotide sequence ID" value="NZ_CP060720.1"/>
</dbReference>
<evidence type="ECO:0000313" key="1">
    <source>
        <dbReference type="EMBL" id="RSU16804.1"/>
    </source>
</evidence>
<dbReference type="GeneID" id="95579841"/>
<evidence type="ECO:0008006" key="3">
    <source>
        <dbReference type="Google" id="ProtNLM"/>
    </source>
</evidence>
<dbReference type="EMBL" id="NGKB01000001">
    <property type="protein sequence ID" value="RSU16804.1"/>
    <property type="molecule type" value="Genomic_DNA"/>
</dbReference>
<name>A0A430B8X7_9ENTE</name>
<dbReference type="Proteomes" id="UP000288028">
    <property type="component" value="Unassembled WGS sequence"/>
</dbReference>
<keyword evidence="2" id="KW-1185">Reference proteome</keyword>
<dbReference type="InterPro" id="IPR054648">
    <property type="entry name" value="TudS-rel"/>
</dbReference>
<evidence type="ECO:0000313" key="2">
    <source>
        <dbReference type="Proteomes" id="UP000288028"/>
    </source>
</evidence>
<dbReference type="AlphaFoldDB" id="A0A430B8X7"/>
<proteinExistence type="predicted"/>